<dbReference type="EMBL" id="AP017928">
    <property type="protein sequence ID" value="BBA33436.1"/>
    <property type="molecule type" value="Genomic_DNA"/>
</dbReference>
<protein>
    <recommendedName>
        <fullName evidence="3">Kinase</fullName>
    </recommendedName>
</protein>
<gene>
    <name evidence="1" type="ORF">sS8_1476</name>
</gene>
<dbReference type="AlphaFoldDB" id="A0A250KPG3"/>
<name>A0A250KPG3_9GAMM</name>
<organism evidence="1 2">
    <name type="scientific">Methylocaldum marinum</name>
    <dbReference type="NCBI Taxonomy" id="1432792"/>
    <lineage>
        <taxon>Bacteria</taxon>
        <taxon>Pseudomonadati</taxon>
        <taxon>Pseudomonadota</taxon>
        <taxon>Gammaproteobacteria</taxon>
        <taxon>Methylococcales</taxon>
        <taxon>Methylococcaceae</taxon>
        <taxon>Methylocaldum</taxon>
    </lineage>
</organism>
<dbReference type="PANTHER" id="PTHR10285">
    <property type="entry name" value="URIDINE KINASE"/>
    <property type="match status" value="1"/>
</dbReference>
<proteinExistence type="predicted"/>
<dbReference type="KEGG" id="mmai:sS8_1476"/>
<accession>A0A250KPG3</accession>
<dbReference type="Proteomes" id="UP000266313">
    <property type="component" value="Chromosome"/>
</dbReference>
<dbReference type="InterPro" id="IPR027417">
    <property type="entry name" value="P-loop_NTPase"/>
</dbReference>
<evidence type="ECO:0000313" key="1">
    <source>
        <dbReference type="EMBL" id="BBA33436.1"/>
    </source>
</evidence>
<dbReference type="RefSeq" id="WP_232020549.1">
    <property type="nucleotide sequence ID" value="NZ_AP017928.1"/>
</dbReference>
<reference evidence="1 2" key="1">
    <citation type="submission" date="2016-12" db="EMBL/GenBank/DDBJ databases">
        <title>Genome sequencing of Methylocaldum marinum.</title>
        <authorList>
            <person name="Takeuchi M."/>
            <person name="Kamagata Y."/>
            <person name="Hiraoka S."/>
            <person name="Oshima K."/>
            <person name="Hattori M."/>
            <person name="Iwasaki W."/>
        </authorList>
    </citation>
    <scope>NUCLEOTIDE SEQUENCE [LARGE SCALE GENOMIC DNA]</scope>
    <source>
        <strain evidence="1 2">S8</strain>
    </source>
</reference>
<keyword evidence="2" id="KW-1185">Reference proteome</keyword>
<dbReference type="SUPFAM" id="SSF52540">
    <property type="entry name" value="P-loop containing nucleoside triphosphate hydrolases"/>
    <property type="match status" value="1"/>
</dbReference>
<sequence>MSAAESSPFWPAELLSTAEYDELWERLRPVFTERVRAHRIEESSTAGLAAVYLPLAAWVRRQKSADTLILGINGAQGSGKSTLCDFLRLVLTEAYGFRVAGFSIDDIYKTRAERERLAQGVHRLLLTRGVPGTHDTDLGLETLRALKSAGTDTLTPLPAFDKARDDRKPVAEWPVFQGCPDIVIFEGWCVGTRPQSDDELVPAVNELEKNEDSDGAWRRYVNDRLKSEYAVLFGELNRLIMLKVPGMDSVFAWRSLQERKLAEKTDPNDRHRLMDPAALRRFIMHYERLTRHTLDEMPGRADLTLYLDEHHQFTHVHIKQNIEK</sequence>
<evidence type="ECO:0008006" key="3">
    <source>
        <dbReference type="Google" id="ProtNLM"/>
    </source>
</evidence>
<dbReference type="Gene3D" id="3.40.50.300">
    <property type="entry name" value="P-loop containing nucleotide triphosphate hydrolases"/>
    <property type="match status" value="1"/>
</dbReference>
<evidence type="ECO:0000313" key="2">
    <source>
        <dbReference type="Proteomes" id="UP000266313"/>
    </source>
</evidence>